<accession>A0A2N3WRS5</accession>
<feature type="transmembrane region" description="Helical" evidence="1">
    <location>
        <begin position="99"/>
        <end position="121"/>
    </location>
</feature>
<keyword evidence="1" id="KW-0812">Transmembrane</keyword>
<reference evidence="2 3" key="1">
    <citation type="submission" date="2017-12" db="EMBL/GenBank/DDBJ databases">
        <title>Sequencing the genomes of 1000 Actinobacteria strains.</title>
        <authorList>
            <person name="Klenk H.-P."/>
        </authorList>
    </citation>
    <scope>NUCLEOTIDE SEQUENCE [LARGE SCALE GENOMIC DNA]</scope>
    <source>
        <strain evidence="2 3">DSM 45165</strain>
    </source>
</reference>
<comment type="caution">
    <text evidence="2">The sequence shown here is derived from an EMBL/GenBank/DDBJ whole genome shotgun (WGS) entry which is preliminary data.</text>
</comment>
<organism evidence="2 3">
    <name type="scientific">Amycolatopsis echigonensis</name>
    <dbReference type="NCBI Taxonomy" id="2576905"/>
    <lineage>
        <taxon>Bacteria</taxon>
        <taxon>Bacillati</taxon>
        <taxon>Actinomycetota</taxon>
        <taxon>Actinomycetes</taxon>
        <taxon>Pseudonocardiales</taxon>
        <taxon>Pseudonocardiaceae</taxon>
        <taxon>Amycolatopsis</taxon>
    </lineage>
</organism>
<keyword evidence="1" id="KW-0472">Membrane</keyword>
<dbReference type="AlphaFoldDB" id="A0A2N3WRS5"/>
<feature type="transmembrane region" description="Helical" evidence="1">
    <location>
        <begin position="5"/>
        <end position="26"/>
    </location>
</feature>
<protein>
    <submittedName>
        <fullName evidence="2">Uncharacterized protein DUF4267</fullName>
    </submittedName>
</protein>
<dbReference type="Pfam" id="PF14087">
    <property type="entry name" value="DUF4267"/>
    <property type="match status" value="1"/>
</dbReference>
<keyword evidence="1" id="KW-1133">Transmembrane helix</keyword>
<dbReference type="OrthoDB" id="119790at2"/>
<dbReference type="InterPro" id="IPR025363">
    <property type="entry name" value="DUF4267"/>
</dbReference>
<sequence length="122" mass="12706">MLITAYVLACIPVLGIIYVGFTYLLAPAKTAATFGLREIPTGSTAFFEIKGDRDLGAGLILGVAMLAGSPHLVGWLLLAATVMPLCDMLIILRHQGKKGIAYGVHGATAAFMAATSVLFLLG</sequence>
<evidence type="ECO:0000256" key="1">
    <source>
        <dbReference type="SAM" id="Phobius"/>
    </source>
</evidence>
<evidence type="ECO:0000313" key="2">
    <source>
        <dbReference type="EMBL" id="PKV96568.1"/>
    </source>
</evidence>
<dbReference type="RefSeq" id="WP_101439417.1">
    <property type="nucleotide sequence ID" value="NZ_PJMY01000003.1"/>
</dbReference>
<gene>
    <name evidence="2" type="ORF">ATK30_7521</name>
</gene>
<proteinExistence type="predicted"/>
<keyword evidence="3" id="KW-1185">Reference proteome</keyword>
<dbReference type="Proteomes" id="UP000233750">
    <property type="component" value="Unassembled WGS sequence"/>
</dbReference>
<dbReference type="EMBL" id="PJMY01000003">
    <property type="protein sequence ID" value="PKV96568.1"/>
    <property type="molecule type" value="Genomic_DNA"/>
</dbReference>
<name>A0A2N3WRS5_9PSEU</name>
<evidence type="ECO:0000313" key="3">
    <source>
        <dbReference type="Proteomes" id="UP000233750"/>
    </source>
</evidence>